<dbReference type="AlphaFoldDB" id="A0A0G0MQ03"/>
<accession>A0A0G0MQ03</accession>
<organism evidence="1 2">
    <name type="scientific">Yanofskybacteria sp. (strain GW2011_GWA1_39_13)</name>
    <dbReference type="NCBI Taxonomy" id="1619019"/>
    <lineage>
        <taxon>Bacteria</taxon>
        <taxon>Candidatus Yanofskyibacteriota</taxon>
    </lineage>
</organism>
<proteinExistence type="predicted"/>
<reference evidence="1 2" key="1">
    <citation type="journal article" date="2015" name="Nature">
        <title>rRNA introns, odd ribosomes, and small enigmatic genomes across a large radiation of phyla.</title>
        <authorList>
            <person name="Brown C.T."/>
            <person name="Hug L.A."/>
            <person name="Thomas B.C."/>
            <person name="Sharon I."/>
            <person name="Castelle C.J."/>
            <person name="Singh A."/>
            <person name="Wilkins M.J."/>
            <person name="Williams K.H."/>
            <person name="Banfield J.F."/>
        </authorList>
    </citation>
    <scope>NUCLEOTIDE SEQUENCE [LARGE SCALE GENOMIC DNA]</scope>
    <source>
        <strain evidence="2">GW2011_GWA1_39_13</strain>
    </source>
</reference>
<sequence>MNRCVGIVLVLVFFGFGCGEDPSNPTSPTLVGACHFNFLPTKVVTSSLPQRIVAQVRTGNSCSWVATTADSWIEIAYQGSSGTGDLILNLERNQCTSRARTGFVWIKGSENFLEIFQDGSDLEICPKVVLETTP</sequence>
<evidence type="ECO:0000313" key="1">
    <source>
        <dbReference type="EMBL" id="KKR02526.1"/>
    </source>
</evidence>
<dbReference type="PROSITE" id="PS51257">
    <property type="entry name" value="PROKAR_LIPOPROTEIN"/>
    <property type="match status" value="1"/>
</dbReference>
<comment type="caution">
    <text evidence="1">The sequence shown here is derived from an EMBL/GenBank/DDBJ whole genome shotgun (WGS) entry which is preliminary data.</text>
</comment>
<gene>
    <name evidence="1" type="ORF">UT29_C0001G0006</name>
</gene>
<dbReference type="Proteomes" id="UP000034845">
    <property type="component" value="Unassembled WGS sequence"/>
</dbReference>
<evidence type="ECO:0000313" key="2">
    <source>
        <dbReference type="Proteomes" id="UP000034845"/>
    </source>
</evidence>
<protein>
    <recommendedName>
        <fullName evidence="3">BACON domain-containing protein</fullName>
    </recommendedName>
</protein>
<name>A0A0G0MQ03_YANXG</name>
<evidence type="ECO:0008006" key="3">
    <source>
        <dbReference type="Google" id="ProtNLM"/>
    </source>
</evidence>
<dbReference type="EMBL" id="LBWF01000001">
    <property type="protein sequence ID" value="KKR02526.1"/>
    <property type="molecule type" value="Genomic_DNA"/>
</dbReference>